<dbReference type="Proteomes" id="UP001279734">
    <property type="component" value="Unassembled WGS sequence"/>
</dbReference>
<dbReference type="PANTHER" id="PTHR33270:SF24">
    <property type="entry name" value="EXPRESSED PROTEIN"/>
    <property type="match status" value="1"/>
</dbReference>
<feature type="compositionally biased region" description="Basic and acidic residues" evidence="1">
    <location>
        <begin position="9"/>
        <end position="27"/>
    </location>
</feature>
<evidence type="ECO:0000259" key="2">
    <source>
        <dbReference type="Pfam" id="PF23156"/>
    </source>
</evidence>
<dbReference type="Pfam" id="PF23156">
    <property type="entry name" value="DUF7054"/>
    <property type="match status" value="1"/>
</dbReference>
<gene>
    <name evidence="3" type="ORF">Nepgr_014000</name>
</gene>
<feature type="region of interest" description="Disordered" evidence="1">
    <location>
        <begin position="1"/>
        <end position="53"/>
    </location>
</feature>
<dbReference type="AlphaFoldDB" id="A0AAD3SJY4"/>
<accession>A0AAD3SJY4</accession>
<evidence type="ECO:0000313" key="3">
    <source>
        <dbReference type="EMBL" id="GMH12159.1"/>
    </source>
</evidence>
<protein>
    <recommendedName>
        <fullName evidence="2">DUF7054 domain-containing protein</fullName>
    </recommendedName>
</protein>
<dbReference type="InterPro" id="IPR040358">
    <property type="entry name" value="At4g22758-like"/>
</dbReference>
<sequence>MPNSKPQRRGYEEKDGKVKSVHEKAMSFHESGSPEASEKQKLRRPKTVPADLPSLTRTGVSLQATTDGRPKLTKVLLNVTIQGSLGAVQVLMSPELTVGDLIAAAARQYVKEGRRPVLPTSVSSGFNLHYSQFSLERLDREERLATLGSRNFFLCTKKLAADSGSDSDATSCSKEAEKSTKPGVPWFKFMNFLHNT</sequence>
<reference evidence="3" key="1">
    <citation type="submission" date="2023-05" db="EMBL/GenBank/DDBJ databases">
        <title>Nepenthes gracilis genome sequencing.</title>
        <authorList>
            <person name="Fukushima K."/>
        </authorList>
    </citation>
    <scope>NUCLEOTIDE SEQUENCE</scope>
    <source>
        <strain evidence="3">SING2019-196</strain>
    </source>
</reference>
<feature type="domain" description="DUF7054" evidence="2">
    <location>
        <begin position="71"/>
        <end position="155"/>
    </location>
</feature>
<dbReference type="PANTHER" id="PTHR33270">
    <property type="entry name" value="BNAC05G50380D PROTEIN"/>
    <property type="match status" value="1"/>
</dbReference>
<evidence type="ECO:0000256" key="1">
    <source>
        <dbReference type="SAM" id="MobiDB-lite"/>
    </source>
</evidence>
<name>A0AAD3SJY4_NEPGR</name>
<dbReference type="EMBL" id="BSYO01000011">
    <property type="protein sequence ID" value="GMH12159.1"/>
    <property type="molecule type" value="Genomic_DNA"/>
</dbReference>
<comment type="caution">
    <text evidence="3">The sequence shown here is derived from an EMBL/GenBank/DDBJ whole genome shotgun (WGS) entry which is preliminary data.</text>
</comment>
<keyword evidence="4" id="KW-1185">Reference proteome</keyword>
<evidence type="ECO:0000313" key="4">
    <source>
        <dbReference type="Proteomes" id="UP001279734"/>
    </source>
</evidence>
<dbReference type="InterPro" id="IPR055482">
    <property type="entry name" value="DUF7054"/>
</dbReference>
<organism evidence="3 4">
    <name type="scientific">Nepenthes gracilis</name>
    <name type="common">Slender pitcher plant</name>
    <dbReference type="NCBI Taxonomy" id="150966"/>
    <lineage>
        <taxon>Eukaryota</taxon>
        <taxon>Viridiplantae</taxon>
        <taxon>Streptophyta</taxon>
        <taxon>Embryophyta</taxon>
        <taxon>Tracheophyta</taxon>
        <taxon>Spermatophyta</taxon>
        <taxon>Magnoliopsida</taxon>
        <taxon>eudicotyledons</taxon>
        <taxon>Gunneridae</taxon>
        <taxon>Pentapetalae</taxon>
        <taxon>Caryophyllales</taxon>
        <taxon>Nepenthaceae</taxon>
        <taxon>Nepenthes</taxon>
    </lineage>
</organism>
<proteinExistence type="predicted"/>